<evidence type="ECO:0000313" key="3">
    <source>
        <dbReference type="Proteomes" id="UP000830671"/>
    </source>
</evidence>
<dbReference type="AlphaFoldDB" id="A0A9Q8SKT0"/>
<reference evidence="2" key="1">
    <citation type="journal article" date="2021" name="Mol. Plant Microbe Interact.">
        <title>Complete Genome Sequence of the Plant-Pathogenic Fungus Colletotrichum lupini.</title>
        <authorList>
            <person name="Baroncelli R."/>
            <person name="Pensec F."/>
            <person name="Da Lio D."/>
            <person name="Boufleur T."/>
            <person name="Vicente I."/>
            <person name="Sarrocco S."/>
            <person name="Picot A."/>
            <person name="Baraldi E."/>
            <person name="Sukno S."/>
            <person name="Thon M."/>
            <person name="Le Floch G."/>
        </authorList>
    </citation>
    <scope>NUCLEOTIDE SEQUENCE</scope>
    <source>
        <strain evidence="2">IMI 504893</strain>
    </source>
</reference>
<organism evidence="2 3">
    <name type="scientific">Colletotrichum lupini</name>
    <dbReference type="NCBI Taxonomy" id="145971"/>
    <lineage>
        <taxon>Eukaryota</taxon>
        <taxon>Fungi</taxon>
        <taxon>Dikarya</taxon>
        <taxon>Ascomycota</taxon>
        <taxon>Pezizomycotina</taxon>
        <taxon>Sordariomycetes</taxon>
        <taxon>Hypocreomycetidae</taxon>
        <taxon>Glomerellales</taxon>
        <taxon>Glomerellaceae</taxon>
        <taxon>Colletotrichum</taxon>
        <taxon>Colletotrichum acutatum species complex</taxon>
    </lineage>
</organism>
<gene>
    <name evidence="2" type="ORF">CLUP02_04663</name>
</gene>
<name>A0A9Q8SKT0_9PEZI</name>
<feature type="region of interest" description="Disordered" evidence="1">
    <location>
        <begin position="356"/>
        <end position="384"/>
    </location>
</feature>
<dbReference type="EMBL" id="CP019474">
    <property type="protein sequence ID" value="UQC79184.1"/>
    <property type="molecule type" value="Genomic_DNA"/>
</dbReference>
<dbReference type="KEGG" id="clup:CLUP02_04663"/>
<feature type="region of interest" description="Disordered" evidence="1">
    <location>
        <begin position="220"/>
        <end position="244"/>
    </location>
</feature>
<proteinExistence type="predicted"/>
<protein>
    <submittedName>
        <fullName evidence="2">Uncharacterized protein</fullName>
    </submittedName>
</protein>
<feature type="compositionally biased region" description="Basic residues" evidence="1">
    <location>
        <begin position="432"/>
        <end position="441"/>
    </location>
</feature>
<dbReference type="Proteomes" id="UP000830671">
    <property type="component" value="Chromosome 2"/>
</dbReference>
<dbReference type="RefSeq" id="XP_049140817.1">
    <property type="nucleotide sequence ID" value="XM_049283674.1"/>
</dbReference>
<sequence length="821" mass="91639">MLPTFGIGTDMQELLRIDIPRAHHQPRLTGLVPFVFYALCLCSSDEIRSGCYPPSDLAVGIWGNVVGTLFARPAYLSTPRIQPGFKLHGGNQFLIHTRSTISILQHEGIPSVPLGANAQADCLTTAWHCATTLLDLVKKQANLSAQPDHRRLGFSRTQATLQTRPERNFCGLAHSRIPFLDDGSTNISLLSSCLETFKSYGIDPGDSYPDFGRIKIDHHSTITQDTVRSTSSPPPNTAPSYHIRSRPTLPLVNAVAGARRIDNGIRGYRGDDEVRYPSQSVPWLRSMQQHFQPPMRNAGGGKGHVPPLNLPHRASYHLSQAASDQIQVCRRFNKIHGLSNISSALFDMASCHSPGAQTGRHRMRPSRCWRKPNAGSGIPSRPGPKQYTAWLQTTDSMHFGNIDSSSIAVTTNQPKGASLLREQRTVPLGHCGQRHQMRPRRTQTDSCYSGQEHGRENGRQKMQPKTERKKGTEELITPTHPSASHFWLRTLSRCGWTLIVQSTGNTPRHVLAHRLAGFGNLPLWVKVWTECPLSDDIRCLTDFTVSSDPAVPCSSGVPTFPPPIMPSKHVFCTGVSDLRPPPHHLVAEMDFYRGTMVTNFPRHPIYLKPSNQVNQALHTIFTVLRFILKFLAVIDARLLCSIQVQIGAPEPVLLAMLRIVLRANYSCHGICCSSHLPGGSSTCYRETRVLFNRRTKGFERRFLWSIDSMQLQSWLFGDANFTFKLPISGSLVSKFNLMAKRQTATLWSLKRSNFLSLNELISLYGQSIRRVYDARGQLSFDGTLKLKEKKAQPLPRSCNPFSLAKDFSVLSTQPLHHTQFP</sequence>
<evidence type="ECO:0000256" key="1">
    <source>
        <dbReference type="SAM" id="MobiDB-lite"/>
    </source>
</evidence>
<accession>A0A9Q8SKT0</accession>
<feature type="compositionally biased region" description="Basic residues" evidence="1">
    <location>
        <begin position="359"/>
        <end position="370"/>
    </location>
</feature>
<feature type="compositionally biased region" description="Basic and acidic residues" evidence="1">
    <location>
        <begin position="452"/>
        <end position="473"/>
    </location>
</feature>
<feature type="region of interest" description="Disordered" evidence="1">
    <location>
        <begin position="432"/>
        <end position="474"/>
    </location>
</feature>
<keyword evidence="3" id="KW-1185">Reference proteome</keyword>
<evidence type="ECO:0000313" key="2">
    <source>
        <dbReference type="EMBL" id="UQC79184.1"/>
    </source>
</evidence>
<dbReference type="GeneID" id="73338684"/>